<evidence type="ECO:0000256" key="9">
    <source>
        <dbReference type="ARBA" id="ARBA00023315"/>
    </source>
</evidence>
<dbReference type="Proteomes" id="UP000230055">
    <property type="component" value="Unassembled WGS sequence"/>
</dbReference>
<comment type="caution">
    <text evidence="11">The sequence shown here is derived from an EMBL/GenBank/DDBJ whole genome shotgun (WGS) entry which is preliminary data.</text>
</comment>
<keyword evidence="5" id="KW-0819">tRNA processing</keyword>
<dbReference type="SFLD" id="SFLDF00344">
    <property type="entry name" value="ELP3-like"/>
    <property type="match status" value="1"/>
</dbReference>
<dbReference type="InterPro" id="IPR034687">
    <property type="entry name" value="ELP3-like"/>
</dbReference>
<keyword evidence="6" id="KW-0479">Metal-binding</keyword>
<dbReference type="EMBL" id="PFLX01000012">
    <property type="protein sequence ID" value="PIY91008.1"/>
    <property type="molecule type" value="Genomic_DNA"/>
</dbReference>
<feature type="domain" description="Radical SAM core" evidence="10">
    <location>
        <begin position="75"/>
        <end position="337"/>
    </location>
</feature>
<proteinExistence type="predicted"/>
<evidence type="ECO:0000256" key="8">
    <source>
        <dbReference type="ARBA" id="ARBA00023014"/>
    </source>
</evidence>
<organism evidence="11 12">
    <name type="scientific">Candidatus Nealsonbacteria bacterium CG_4_10_14_0_8_um_filter_35_10</name>
    <dbReference type="NCBI Taxonomy" id="1974683"/>
    <lineage>
        <taxon>Bacteria</taxon>
        <taxon>Candidatus Nealsoniibacteriota</taxon>
    </lineage>
</organism>
<dbReference type="GO" id="GO:0046872">
    <property type="term" value="F:metal ion binding"/>
    <property type="evidence" value="ECO:0007669"/>
    <property type="project" value="UniProtKB-KW"/>
</dbReference>
<evidence type="ECO:0000313" key="11">
    <source>
        <dbReference type="EMBL" id="PIY91008.1"/>
    </source>
</evidence>
<dbReference type="InterPro" id="IPR039661">
    <property type="entry name" value="ELP3"/>
</dbReference>
<evidence type="ECO:0000256" key="7">
    <source>
        <dbReference type="ARBA" id="ARBA00023004"/>
    </source>
</evidence>
<dbReference type="InterPro" id="IPR032432">
    <property type="entry name" value="Radical_SAM_C"/>
</dbReference>
<dbReference type="SMART" id="SM00729">
    <property type="entry name" value="Elp3"/>
    <property type="match status" value="1"/>
</dbReference>
<dbReference type="PROSITE" id="PS51918">
    <property type="entry name" value="RADICAL_SAM"/>
    <property type="match status" value="1"/>
</dbReference>
<evidence type="ECO:0000256" key="6">
    <source>
        <dbReference type="ARBA" id="ARBA00022723"/>
    </source>
</evidence>
<gene>
    <name evidence="11" type="ORF">COY72_00470</name>
</gene>
<accession>A0A2M7R8T3</accession>
<evidence type="ECO:0000256" key="3">
    <source>
        <dbReference type="ARBA" id="ARBA00022679"/>
    </source>
</evidence>
<dbReference type="NCBIfam" id="TIGR01211">
    <property type="entry name" value="ELP3"/>
    <property type="match status" value="1"/>
</dbReference>
<dbReference type="AlphaFoldDB" id="A0A2M7R8T3"/>
<evidence type="ECO:0000313" key="12">
    <source>
        <dbReference type="Proteomes" id="UP000230055"/>
    </source>
</evidence>
<keyword evidence="4" id="KW-0949">S-adenosyl-L-methionine</keyword>
<keyword evidence="9" id="KW-0012">Acyltransferase</keyword>
<evidence type="ECO:0000259" key="10">
    <source>
        <dbReference type="PROSITE" id="PS51918"/>
    </source>
</evidence>
<reference evidence="12" key="1">
    <citation type="submission" date="2017-09" db="EMBL/GenBank/DDBJ databases">
        <title>Depth-based differentiation of microbial function through sediment-hosted aquifers and enrichment of novel symbionts in the deep terrestrial subsurface.</title>
        <authorList>
            <person name="Probst A.J."/>
            <person name="Ladd B."/>
            <person name="Jarett J.K."/>
            <person name="Geller-Mcgrath D.E."/>
            <person name="Sieber C.M.K."/>
            <person name="Emerson J.B."/>
            <person name="Anantharaman K."/>
            <person name="Thomas B.C."/>
            <person name="Malmstrom R."/>
            <person name="Stieglmeier M."/>
            <person name="Klingl A."/>
            <person name="Woyke T."/>
            <person name="Ryan C.M."/>
            <person name="Banfield J.F."/>
        </authorList>
    </citation>
    <scope>NUCLEOTIDE SEQUENCE [LARGE SCALE GENOMIC DNA]</scope>
</reference>
<evidence type="ECO:0000256" key="2">
    <source>
        <dbReference type="ARBA" id="ARBA00022485"/>
    </source>
</evidence>
<dbReference type="SFLD" id="SFLDG01086">
    <property type="entry name" value="elongater_protein-like"/>
    <property type="match status" value="1"/>
</dbReference>
<dbReference type="Pfam" id="PF16199">
    <property type="entry name" value="Radical_SAM_C"/>
    <property type="match status" value="1"/>
</dbReference>
<dbReference type="PANTHER" id="PTHR11135:SF0">
    <property type="entry name" value="ELONGATOR COMPLEX PROTEIN 3"/>
    <property type="match status" value="1"/>
</dbReference>
<dbReference type="GO" id="GO:0002926">
    <property type="term" value="P:tRNA wobble base 5-methoxycarbonylmethyl-2-thiouridinylation"/>
    <property type="evidence" value="ECO:0007669"/>
    <property type="project" value="TreeGrafter"/>
</dbReference>
<keyword evidence="8" id="KW-0411">Iron-sulfur</keyword>
<keyword evidence="3" id="KW-0808">Transferase</keyword>
<dbReference type="SUPFAM" id="SSF102114">
    <property type="entry name" value="Radical SAM enzymes"/>
    <property type="match status" value="1"/>
</dbReference>
<dbReference type="GO" id="GO:0005737">
    <property type="term" value="C:cytoplasm"/>
    <property type="evidence" value="ECO:0007669"/>
    <property type="project" value="TreeGrafter"/>
</dbReference>
<comment type="cofactor">
    <cofactor evidence="1">
        <name>[4Fe-4S] cluster</name>
        <dbReference type="ChEBI" id="CHEBI:49883"/>
    </cofactor>
</comment>
<dbReference type="InterPro" id="IPR007197">
    <property type="entry name" value="rSAM"/>
</dbReference>
<evidence type="ECO:0000256" key="4">
    <source>
        <dbReference type="ARBA" id="ARBA00022691"/>
    </source>
</evidence>
<name>A0A2M7R8T3_9BACT</name>
<evidence type="ECO:0000256" key="5">
    <source>
        <dbReference type="ARBA" id="ARBA00022694"/>
    </source>
</evidence>
<dbReference type="InterPro" id="IPR058240">
    <property type="entry name" value="rSAM_sf"/>
</dbReference>
<dbReference type="PANTHER" id="PTHR11135">
    <property type="entry name" value="HISTONE ACETYLTRANSFERASE-RELATED"/>
    <property type="match status" value="1"/>
</dbReference>
<dbReference type="InterPro" id="IPR006638">
    <property type="entry name" value="Elp3/MiaA/NifB-like_rSAM"/>
</dbReference>
<keyword evidence="2" id="KW-0004">4Fe-4S</keyword>
<dbReference type="GO" id="GO:0051539">
    <property type="term" value="F:4 iron, 4 sulfur cluster binding"/>
    <property type="evidence" value="ECO:0007669"/>
    <property type="project" value="UniProtKB-KW"/>
</dbReference>
<evidence type="ECO:0000256" key="1">
    <source>
        <dbReference type="ARBA" id="ARBA00001966"/>
    </source>
</evidence>
<dbReference type="GO" id="GO:0016746">
    <property type="term" value="F:acyltransferase activity"/>
    <property type="evidence" value="ECO:0007669"/>
    <property type="project" value="UniProtKB-KW"/>
</dbReference>
<dbReference type="Pfam" id="PF04055">
    <property type="entry name" value="Radical_SAM"/>
    <property type="match status" value="1"/>
</dbReference>
<sequence>MENILELTIFELLKKRVKTEENLARVKRKIAERYKISCPSNIKLLKAYHNLLKKKRIKKSEILENLLKKRKIRSLSGVIVVSVLTKPYPCPGKCIYCPIEKGMPKSYLSGEPAAERAKKLKFDPYLQVQKRIESLKKQGHPTDKIELRIIGGTFSFYPLDYKIWFLSNSFAAANQRKKIKKGSWEILKKEQKINEKARQRIVGIAIETRPDFTNEKEILNSRRLGVTMVELGVQTIFDDILEKNKRGHGVKETILATKLLKEAGFKVMYQMMPNLPGSNLKKDLKCFQEIFQNPDFKPDWLKIYPTVVCKGSELYQIWKTPKENLRFPTGQKGKYKPYSDKKLIDLLIKIKEKLPYWVRVARLLRDIPAEKIEAGCKISNLREVIHQEMKKRGLKCKCIRCREVRENYNPKEKVYLFRENYNASSGKEIFLSFENKKREKLYSFLRLRIPKSAENGSPLIMPVLENVAIIREIQTYGQMVPLGEKSLAPQHRGLGKKLIKEAERIVKKEFKNSHVPIRIAEVQAKRGRRRAVRIQKIVAISGVGVRQYWRELGYKLRDTYMIKKI</sequence>
<dbReference type="SFLD" id="SFLDS00029">
    <property type="entry name" value="Radical_SAM"/>
    <property type="match status" value="1"/>
</dbReference>
<protein>
    <submittedName>
        <fullName evidence="11">tRNA uridine(34) 5-carboxymethylaminomethyl modification radical SAM/GNAT enzyme Elp3</fullName>
    </submittedName>
</protein>
<keyword evidence="7" id="KW-0408">Iron</keyword>